<evidence type="ECO:0000256" key="2">
    <source>
        <dbReference type="SAM" id="Phobius"/>
    </source>
</evidence>
<evidence type="ECO:0000313" key="4">
    <source>
        <dbReference type="Proteomes" id="UP000054928"/>
    </source>
</evidence>
<dbReference type="RefSeq" id="XP_024582895.1">
    <property type="nucleotide sequence ID" value="XM_024717392.1"/>
</dbReference>
<dbReference type="EMBL" id="CCYD01002047">
    <property type="protein sequence ID" value="CEG46526.1"/>
    <property type="molecule type" value="Genomic_DNA"/>
</dbReference>
<feature type="transmembrane region" description="Helical" evidence="2">
    <location>
        <begin position="7"/>
        <end position="27"/>
    </location>
</feature>
<dbReference type="OrthoDB" id="73523at2759"/>
<sequence>MVHVTKPVVIAGISAAAAVAILIYAIVRNGKTSSQDAKKSKQDDSVREIPNLHKEQLLSILETICTQMGQVVMQLAKLEAKIRQESSQSGRSLPEDQLASYLMGQFEEAMKAIESQVYAKFQTTEEEVKEATEYFEEEDDKDVANAVAKLQELYRVMTGGGFSDVDVPAELTLTKFIEIMQETMESLNVAMEEVCLEVKELNPDNKEEAINQRYVKRADNLSAEIHAKHGLTREVLQAAMMKYQQEPAFLMAMTELQQQQAERFAAAAAIFNGEVNMGLTEREKSIFDRFFNLNLQAKLFTAAMQPDRLEGWMVRQVERSDLAAETSAQSPSPKTLSRAPLLTRVKRSTAATPRRSNDTCQSVVTVSGQEEGTSLPSHVFLAPVNNSDFPSRRIKKSDEKLKERWRTGSYDQRLAYIEGNCVDRTKVLHNLLPNQREADKLSPLLLRELPREHILESIYQSVLSTPWTTSRRPLGELEAMTSEIDEAARVRRVVADVLATAPSNIVKKHKSPRAPFTPRNQYNSAETDLSHYKGGELTSPRIRNVLALSATILNPRVSRVTSRSEESKIQKFIAELRADPALWAAFQHDVEQIQQQYRRKNDICDKIRVNKELARTPRSVEDHESRKKQTAERMERTRHQREHILQLRDKQLEAKREKYIRRVNPSQFLSAADLEQSVHYRRRKMWLHVASFVVVSHRWHQQLVQSKGLKAMARIRSIAAATIQRIWRKWKRQYASQHTVVVYTWLRKSMWKKLLRLRCRRKGRQALLIRHFILDHCSVSNARRNLNLLMVQWRRKVIRAQRASRSFVVCKRARLQALSIWFDNTDHERLRMDRQVSNEERRLTGRKDSMSSNFGSGNGVPGSASAHRPRRNSVVVLGGMDEKRVSTQMLITPMELQRLQQSSIPVVKIPKVIKWQLLAEFLAESRNEFQQKQQAYREKLSCAVHTREVKLEEARAIFQGSLSWNKTAETNTPESRSKNKAIQPPCFSLFSDLNAAKRMEDLVRRGVQLTLEADPELRSLIARQQEQRLQIAYSPSRRSIVSFSGAAVSPPAGLATTPTSSPPRRQSILKKSA</sequence>
<keyword evidence="2" id="KW-1133">Transmembrane helix</keyword>
<dbReference type="Proteomes" id="UP000054928">
    <property type="component" value="Unassembled WGS sequence"/>
</dbReference>
<feature type="region of interest" description="Disordered" evidence="1">
    <location>
        <begin position="615"/>
        <end position="640"/>
    </location>
</feature>
<evidence type="ECO:0000313" key="3">
    <source>
        <dbReference type="EMBL" id="CEG46526.1"/>
    </source>
</evidence>
<proteinExistence type="predicted"/>
<feature type="region of interest" description="Disordered" evidence="1">
    <location>
        <begin position="1047"/>
        <end position="1073"/>
    </location>
</feature>
<keyword evidence="4" id="KW-1185">Reference proteome</keyword>
<reference evidence="4" key="1">
    <citation type="submission" date="2014-09" db="EMBL/GenBank/DDBJ databases">
        <authorList>
            <person name="Sharma Rahul"/>
            <person name="Thines Marco"/>
        </authorList>
    </citation>
    <scope>NUCLEOTIDE SEQUENCE [LARGE SCALE GENOMIC DNA]</scope>
</reference>
<feature type="compositionally biased region" description="Basic and acidic residues" evidence="1">
    <location>
        <begin position="837"/>
        <end position="849"/>
    </location>
</feature>
<dbReference type="OMA" id="AISHRWH"/>
<organism evidence="3 4">
    <name type="scientific">Plasmopara halstedii</name>
    <name type="common">Downy mildew of sunflower</name>
    <dbReference type="NCBI Taxonomy" id="4781"/>
    <lineage>
        <taxon>Eukaryota</taxon>
        <taxon>Sar</taxon>
        <taxon>Stramenopiles</taxon>
        <taxon>Oomycota</taxon>
        <taxon>Peronosporomycetes</taxon>
        <taxon>Peronosporales</taxon>
        <taxon>Peronosporaceae</taxon>
        <taxon>Plasmopara</taxon>
    </lineage>
</organism>
<dbReference type="GeneID" id="36397981"/>
<name>A0A0P1AVT5_PLAHL</name>
<dbReference type="AlphaFoldDB" id="A0A0P1AVT5"/>
<evidence type="ECO:0000256" key="1">
    <source>
        <dbReference type="SAM" id="MobiDB-lite"/>
    </source>
</evidence>
<protein>
    <submittedName>
        <fullName evidence="3">Uncharacterized protein</fullName>
    </submittedName>
</protein>
<keyword evidence="2" id="KW-0812">Transmembrane</keyword>
<feature type="region of interest" description="Disordered" evidence="1">
    <location>
        <begin position="837"/>
        <end position="868"/>
    </location>
</feature>
<accession>A0A0P1AVT5</accession>
<keyword evidence="2" id="KW-0472">Membrane</keyword>
<dbReference type="STRING" id="4781.A0A0P1AVT5"/>